<dbReference type="InterPro" id="IPR050194">
    <property type="entry name" value="Glycosyltransferase_grp1"/>
</dbReference>
<dbReference type="InterPro" id="IPR028098">
    <property type="entry name" value="Glyco_trans_4-like_N"/>
</dbReference>
<dbReference type="EC" id="2.4.-.-" evidence="3"/>
<dbReference type="Pfam" id="PF00534">
    <property type="entry name" value="Glycos_transf_1"/>
    <property type="match status" value="1"/>
</dbReference>
<dbReference type="Gene3D" id="3.40.50.2000">
    <property type="entry name" value="Glycogen Phosphorylase B"/>
    <property type="match status" value="2"/>
</dbReference>
<dbReference type="InterPro" id="IPR001296">
    <property type="entry name" value="Glyco_trans_1"/>
</dbReference>
<dbReference type="GO" id="GO:0016757">
    <property type="term" value="F:glycosyltransferase activity"/>
    <property type="evidence" value="ECO:0007669"/>
    <property type="project" value="UniProtKB-KW"/>
</dbReference>
<dbReference type="SUPFAM" id="SSF53756">
    <property type="entry name" value="UDP-Glycosyltransferase/glycogen phosphorylase"/>
    <property type="match status" value="1"/>
</dbReference>
<proteinExistence type="predicted"/>
<keyword evidence="4" id="KW-1185">Reference proteome</keyword>
<keyword evidence="3" id="KW-0808">Transferase</keyword>
<evidence type="ECO:0000259" key="2">
    <source>
        <dbReference type="Pfam" id="PF13439"/>
    </source>
</evidence>
<dbReference type="RefSeq" id="WP_372266728.1">
    <property type="nucleotide sequence ID" value="NZ_JBFRUW010000056.1"/>
</dbReference>
<dbReference type="CDD" id="cd03801">
    <property type="entry name" value="GT4_PimA-like"/>
    <property type="match status" value="1"/>
</dbReference>
<feature type="domain" description="Glycosyltransferase subfamily 4-like N-terminal" evidence="2">
    <location>
        <begin position="18"/>
        <end position="173"/>
    </location>
</feature>
<evidence type="ECO:0000313" key="3">
    <source>
        <dbReference type="EMBL" id="MFA0569572.1"/>
    </source>
</evidence>
<comment type="caution">
    <text evidence="3">The sequence shown here is derived from an EMBL/GenBank/DDBJ whole genome shotgun (WGS) entry which is preliminary data.</text>
</comment>
<dbReference type="EMBL" id="JBFRUW010000056">
    <property type="protein sequence ID" value="MFA0569572.1"/>
    <property type="molecule type" value="Genomic_DNA"/>
</dbReference>
<dbReference type="Pfam" id="PF13439">
    <property type="entry name" value="Glyco_transf_4"/>
    <property type="match status" value="1"/>
</dbReference>
<dbReference type="PANTHER" id="PTHR45947">
    <property type="entry name" value="SULFOQUINOVOSYL TRANSFERASE SQD2"/>
    <property type="match status" value="1"/>
</dbReference>
<feature type="domain" description="Glycosyl transferase family 1" evidence="1">
    <location>
        <begin position="183"/>
        <end position="345"/>
    </location>
</feature>
<dbReference type="PANTHER" id="PTHR45947:SF3">
    <property type="entry name" value="SULFOQUINOVOSYL TRANSFERASE SQD2"/>
    <property type="match status" value="1"/>
</dbReference>
<protein>
    <submittedName>
        <fullName evidence="3">Glycosyltransferase family 4 protein</fullName>
        <ecNumber evidence="3">2.4.-.-</ecNumber>
    </submittedName>
</protein>
<sequence length="392" mass="43677">MKNTKRILYVHYGDNWIRGSEVCLINLIDSLNKERYTPFLWTNCPALLHHYEGQNLTSELSAFPLIGGWQSPRFDTVSWCHLVKQAIHYIKSYGIDLIHVNSGAPCQWMCLAARICRVPLVTQLHSHYQLRDRFTLGLHMSPHIVCVSDAISKELLSDGYPKSKLSVIPNGVSMNFNQYINVRQTLNIPENAFVFATVGSLIIRKGVDLIIQALQHISPAGDFHLVIIGEGEERKNLETLVLKLNLADKVHFVGEQHNVSNWLVGGVDAFVSGAREEAFGLVLAEAGLAKLPVIAPRVGGIPEFIKNDVTGLLYSPKNPIIDMASCMLALISNTSLQSRLAENLYQLASTHLTIQANTHALEALYARITHEPSSHCVPIAHGLKPLLRWTFK</sequence>
<dbReference type="Proteomes" id="UP001570417">
    <property type="component" value="Unassembled WGS sequence"/>
</dbReference>
<gene>
    <name evidence="3" type="ORF">AB4566_14975</name>
</gene>
<name>A0ABV4NE72_9VIBR</name>
<organism evidence="3 4">
    <name type="scientific">Vibrio gallaecicus</name>
    <dbReference type="NCBI Taxonomy" id="552386"/>
    <lineage>
        <taxon>Bacteria</taxon>
        <taxon>Pseudomonadati</taxon>
        <taxon>Pseudomonadota</taxon>
        <taxon>Gammaproteobacteria</taxon>
        <taxon>Vibrionales</taxon>
        <taxon>Vibrionaceae</taxon>
        <taxon>Vibrio</taxon>
    </lineage>
</organism>
<evidence type="ECO:0000259" key="1">
    <source>
        <dbReference type="Pfam" id="PF00534"/>
    </source>
</evidence>
<keyword evidence="3" id="KW-0328">Glycosyltransferase</keyword>
<evidence type="ECO:0000313" key="4">
    <source>
        <dbReference type="Proteomes" id="UP001570417"/>
    </source>
</evidence>
<accession>A0ABV4NE72</accession>
<reference evidence="3 4" key="1">
    <citation type="journal article" date="2024" name="ISME J.">
        <title>Tailless and filamentous prophages are predominant in marine Vibrio.</title>
        <authorList>
            <person name="Steensen K."/>
            <person name="Seneca J."/>
            <person name="Bartlau N."/>
            <person name="Yu X.A."/>
            <person name="Hussain F.A."/>
            <person name="Polz M.F."/>
        </authorList>
    </citation>
    <scope>NUCLEOTIDE SEQUENCE [LARGE SCALE GENOMIC DNA]</scope>
    <source>
        <strain evidence="3 4">10N.222.51.A1</strain>
    </source>
</reference>